<dbReference type="AlphaFoldDB" id="A0A0F9UKZ4"/>
<protein>
    <submittedName>
        <fullName evidence="1">Uncharacterized protein</fullName>
    </submittedName>
</protein>
<evidence type="ECO:0000313" key="1">
    <source>
        <dbReference type="EMBL" id="KKN54253.1"/>
    </source>
</evidence>
<dbReference type="EMBL" id="LAZR01000936">
    <property type="protein sequence ID" value="KKN54253.1"/>
    <property type="molecule type" value="Genomic_DNA"/>
</dbReference>
<proteinExistence type="predicted"/>
<accession>A0A0F9UKZ4</accession>
<organism evidence="1">
    <name type="scientific">marine sediment metagenome</name>
    <dbReference type="NCBI Taxonomy" id="412755"/>
    <lineage>
        <taxon>unclassified sequences</taxon>
        <taxon>metagenomes</taxon>
        <taxon>ecological metagenomes</taxon>
    </lineage>
</organism>
<sequence length="109" mass="13500">MVNRPRSIPERIDKLEERMQRIEDGVTAKGIKFIKKNENYDYMPLMKVMDYVFEITGVKRTHWRGVYYWVDPGLLNSRGKRIRLKYDKHTFRKWFTRKQWVRDFLENIK</sequence>
<gene>
    <name evidence="1" type="ORF">LCGC14_0594350</name>
</gene>
<name>A0A0F9UKZ4_9ZZZZ</name>
<comment type="caution">
    <text evidence="1">The sequence shown here is derived from an EMBL/GenBank/DDBJ whole genome shotgun (WGS) entry which is preliminary data.</text>
</comment>
<reference evidence="1" key="1">
    <citation type="journal article" date="2015" name="Nature">
        <title>Complex archaea that bridge the gap between prokaryotes and eukaryotes.</title>
        <authorList>
            <person name="Spang A."/>
            <person name="Saw J.H."/>
            <person name="Jorgensen S.L."/>
            <person name="Zaremba-Niedzwiedzka K."/>
            <person name="Martijn J."/>
            <person name="Lind A.E."/>
            <person name="van Eijk R."/>
            <person name="Schleper C."/>
            <person name="Guy L."/>
            <person name="Ettema T.J."/>
        </authorList>
    </citation>
    <scope>NUCLEOTIDE SEQUENCE</scope>
</reference>